<dbReference type="AlphaFoldDB" id="A0A5B8MT00"/>
<evidence type="ECO:0000256" key="1">
    <source>
        <dbReference type="SAM" id="MobiDB-lite"/>
    </source>
</evidence>
<proteinExistence type="predicted"/>
<gene>
    <name evidence="2" type="ORF">A3770_11p63170</name>
</gene>
<dbReference type="STRING" id="1764295.A0A5B8MT00"/>
<dbReference type="EMBL" id="CP031044">
    <property type="protein sequence ID" value="QDZ23799.1"/>
    <property type="molecule type" value="Genomic_DNA"/>
</dbReference>
<sequence length="179" mass="19788">MGNACGSPCCCCLTWSRAQRELALAGIPLEVSSSESGAAFARIEKHRDAILITVTLNAGVFVVGPNAACIRRIDDIAGTITYTYRKAPDAVVPRMTTVFYITGRKREKQRAVDIIFRAVQVYKDLTEGKYKDRTVEAFHKISGVSFKYQRPLRTSYPDAAEVEPGPTRTRDHDAAEEDA</sequence>
<feature type="region of interest" description="Disordered" evidence="1">
    <location>
        <begin position="155"/>
        <end position="179"/>
    </location>
</feature>
<reference evidence="2 3" key="1">
    <citation type="submission" date="2018-07" db="EMBL/GenBank/DDBJ databases">
        <title>The complete nuclear genome of the prasinophyte Chloropicon primus (CCMP1205).</title>
        <authorList>
            <person name="Pombert J.-F."/>
            <person name="Otis C."/>
            <person name="Turmel M."/>
            <person name="Lemieux C."/>
        </authorList>
    </citation>
    <scope>NUCLEOTIDE SEQUENCE [LARGE SCALE GENOMIC DNA]</scope>
    <source>
        <strain evidence="2 3">CCMP1205</strain>
    </source>
</reference>
<evidence type="ECO:0000313" key="3">
    <source>
        <dbReference type="Proteomes" id="UP000316726"/>
    </source>
</evidence>
<organism evidence="2 3">
    <name type="scientific">Chloropicon primus</name>
    <dbReference type="NCBI Taxonomy" id="1764295"/>
    <lineage>
        <taxon>Eukaryota</taxon>
        <taxon>Viridiplantae</taxon>
        <taxon>Chlorophyta</taxon>
        <taxon>Chloropicophyceae</taxon>
        <taxon>Chloropicales</taxon>
        <taxon>Chloropicaceae</taxon>
        <taxon>Chloropicon</taxon>
    </lineage>
</organism>
<evidence type="ECO:0000313" key="2">
    <source>
        <dbReference type="EMBL" id="QDZ23799.1"/>
    </source>
</evidence>
<protein>
    <recommendedName>
        <fullName evidence="4">K Homology domain-containing protein</fullName>
    </recommendedName>
</protein>
<dbReference type="Proteomes" id="UP000316726">
    <property type="component" value="Chromosome 11"/>
</dbReference>
<keyword evidence="3" id="KW-1185">Reference proteome</keyword>
<name>A0A5B8MT00_9CHLO</name>
<accession>A0A5B8MT00</accession>
<evidence type="ECO:0008006" key="4">
    <source>
        <dbReference type="Google" id="ProtNLM"/>
    </source>
</evidence>